<dbReference type="Proteomes" id="UP000054845">
    <property type="component" value="Unassembled WGS sequence"/>
</dbReference>
<dbReference type="OrthoDB" id="9989112at2759"/>
<dbReference type="FunFam" id="3.40.50.300:FF:001129">
    <property type="entry name" value="ras-related protein Rab-44 isoform X2"/>
    <property type="match status" value="1"/>
</dbReference>
<dbReference type="PANTHER" id="PTHR47979">
    <property type="entry name" value="DRAB11-RELATED"/>
    <property type="match status" value="1"/>
</dbReference>
<evidence type="ECO:0000256" key="2">
    <source>
        <dbReference type="ARBA" id="ARBA00022741"/>
    </source>
</evidence>
<evidence type="ECO:0000256" key="4">
    <source>
        <dbReference type="ARBA" id="ARBA00023288"/>
    </source>
</evidence>
<dbReference type="PROSITE" id="PS51421">
    <property type="entry name" value="RAS"/>
    <property type="match status" value="1"/>
</dbReference>
<dbReference type="CDD" id="cd00154">
    <property type="entry name" value="Rab"/>
    <property type="match status" value="1"/>
</dbReference>
<feature type="region of interest" description="Disordered" evidence="5">
    <location>
        <begin position="205"/>
        <end position="231"/>
    </location>
</feature>
<dbReference type="GO" id="GO:0005525">
    <property type="term" value="F:GTP binding"/>
    <property type="evidence" value="ECO:0007669"/>
    <property type="project" value="UniProtKB-KW"/>
</dbReference>
<sequence>MSTSWDYLTKFILVGDSSVGKSSILIRLTEQRWLAATDPTVGVEFGSHTFEIGGELVRANVWDTAGSEAFRSITQSYYRGAAGALVVYNVTHRDSFLHAAEWLRDVRSLAEDSVTIILVGNMVDLAEEQGRQVTTEEGEDLAKREGLLFVETSAKTGKNVEEAFKMAATEIHRKFIEARDRADASGAGSLMKRGGRSAAAAAAAAAGHDDVRVSGSRPGDGADGKGCCSVM</sequence>
<dbReference type="Pfam" id="PF00071">
    <property type="entry name" value="Ras"/>
    <property type="match status" value="1"/>
</dbReference>
<keyword evidence="4" id="KW-0449">Lipoprotein</keyword>
<organism evidence="6 7">
    <name type="scientific">Ceraceosorus bombacis</name>
    <dbReference type="NCBI Taxonomy" id="401625"/>
    <lineage>
        <taxon>Eukaryota</taxon>
        <taxon>Fungi</taxon>
        <taxon>Dikarya</taxon>
        <taxon>Basidiomycota</taxon>
        <taxon>Ustilaginomycotina</taxon>
        <taxon>Exobasidiomycetes</taxon>
        <taxon>Ceraceosorales</taxon>
        <taxon>Ceraceosoraceae</taxon>
        <taxon>Ceraceosorus</taxon>
    </lineage>
</organism>
<evidence type="ECO:0000256" key="1">
    <source>
        <dbReference type="ARBA" id="ARBA00006270"/>
    </source>
</evidence>
<evidence type="ECO:0000313" key="6">
    <source>
        <dbReference type="EMBL" id="CEH18300.1"/>
    </source>
</evidence>
<dbReference type="SMART" id="SM00173">
    <property type="entry name" value="RAS"/>
    <property type="match status" value="1"/>
</dbReference>
<name>A0A0P1BP60_9BASI</name>
<dbReference type="InterPro" id="IPR027417">
    <property type="entry name" value="P-loop_NTPase"/>
</dbReference>
<dbReference type="NCBIfam" id="TIGR00231">
    <property type="entry name" value="small_GTP"/>
    <property type="match status" value="1"/>
</dbReference>
<keyword evidence="3" id="KW-0342">GTP-binding</keyword>
<dbReference type="PRINTS" id="PR00449">
    <property type="entry name" value="RASTRNSFRMNG"/>
</dbReference>
<protein>
    <submittedName>
        <fullName evidence="6">GTPase Rab2, small G protein superfamily</fullName>
    </submittedName>
</protein>
<dbReference type="SUPFAM" id="SSF52540">
    <property type="entry name" value="P-loop containing nucleoside triphosphate hydrolases"/>
    <property type="match status" value="1"/>
</dbReference>
<evidence type="ECO:0000256" key="5">
    <source>
        <dbReference type="SAM" id="MobiDB-lite"/>
    </source>
</evidence>
<dbReference type="SMART" id="SM00174">
    <property type="entry name" value="RHO"/>
    <property type="match status" value="1"/>
</dbReference>
<dbReference type="SMART" id="SM00176">
    <property type="entry name" value="RAN"/>
    <property type="match status" value="1"/>
</dbReference>
<dbReference type="AlphaFoldDB" id="A0A0P1BP60"/>
<dbReference type="InterPro" id="IPR001806">
    <property type="entry name" value="Small_GTPase"/>
</dbReference>
<keyword evidence="7" id="KW-1185">Reference proteome</keyword>
<dbReference type="InterPro" id="IPR050209">
    <property type="entry name" value="Rab_GTPases_membrane_traffic"/>
</dbReference>
<evidence type="ECO:0000313" key="7">
    <source>
        <dbReference type="Proteomes" id="UP000054845"/>
    </source>
</evidence>
<dbReference type="STRING" id="401625.A0A0P1BP60"/>
<proteinExistence type="inferred from homology"/>
<dbReference type="EMBL" id="CCYA01000270">
    <property type="protein sequence ID" value="CEH18300.1"/>
    <property type="molecule type" value="Genomic_DNA"/>
</dbReference>
<evidence type="ECO:0000256" key="3">
    <source>
        <dbReference type="ARBA" id="ARBA00023134"/>
    </source>
</evidence>
<dbReference type="SMART" id="SM00175">
    <property type="entry name" value="RAB"/>
    <property type="match status" value="1"/>
</dbReference>
<reference evidence="6 7" key="1">
    <citation type="submission" date="2014-09" db="EMBL/GenBank/DDBJ databases">
        <authorList>
            <person name="Magalhaes I.L.F."/>
            <person name="Oliveira U."/>
            <person name="Santos F.R."/>
            <person name="Vidigal T.H.D.A."/>
            <person name="Brescovit A.D."/>
            <person name="Santos A.J."/>
        </authorList>
    </citation>
    <scope>NUCLEOTIDE SEQUENCE [LARGE SCALE GENOMIC DNA]</scope>
</reference>
<dbReference type="GO" id="GO:0003924">
    <property type="term" value="F:GTPase activity"/>
    <property type="evidence" value="ECO:0007669"/>
    <property type="project" value="InterPro"/>
</dbReference>
<keyword evidence="2" id="KW-0547">Nucleotide-binding</keyword>
<accession>A0A0P1BP60</accession>
<dbReference type="InterPro" id="IPR005225">
    <property type="entry name" value="Small_GTP-bd"/>
</dbReference>
<dbReference type="Gene3D" id="3.40.50.300">
    <property type="entry name" value="P-loop containing nucleotide triphosphate hydrolases"/>
    <property type="match status" value="1"/>
</dbReference>
<dbReference type="PROSITE" id="PS51419">
    <property type="entry name" value="RAB"/>
    <property type="match status" value="1"/>
</dbReference>
<comment type="similarity">
    <text evidence="1">Belongs to the small GTPase superfamily. Rab family.</text>
</comment>